<evidence type="ECO:0000313" key="1">
    <source>
        <dbReference type="EMBL" id="VDK78805.1"/>
    </source>
</evidence>
<dbReference type="AlphaFoldDB" id="A0A3P6TDC0"/>
<evidence type="ECO:0000313" key="2">
    <source>
        <dbReference type="Proteomes" id="UP000271889"/>
    </source>
</evidence>
<dbReference type="OrthoDB" id="258392at2759"/>
<reference evidence="1 2" key="1">
    <citation type="submission" date="2018-11" db="EMBL/GenBank/DDBJ databases">
        <authorList>
            <consortium name="Pathogen Informatics"/>
        </authorList>
    </citation>
    <scope>NUCLEOTIDE SEQUENCE [LARGE SCALE GENOMIC DNA]</scope>
</reference>
<gene>
    <name evidence="1" type="ORF">CGOC_LOCUS7497</name>
</gene>
<keyword evidence="2" id="KW-1185">Reference proteome</keyword>
<dbReference type="Proteomes" id="UP000271889">
    <property type="component" value="Unassembled WGS sequence"/>
</dbReference>
<feature type="non-terminal residue" evidence="1">
    <location>
        <position position="69"/>
    </location>
</feature>
<protein>
    <submittedName>
        <fullName evidence="1">Uncharacterized protein</fullName>
    </submittedName>
</protein>
<organism evidence="1 2">
    <name type="scientific">Cylicostephanus goldi</name>
    <name type="common">Nematode worm</name>
    <dbReference type="NCBI Taxonomy" id="71465"/>
    <lineage>
        <taxon>Eukaryota</taxon>
        <taxon>Metazoa</taxon>
        <taxon>Ecdysozoa</taxon>
        <taxon>Nematoda</taxon>
        <taxon>Chromadorea</taxon>
        <taxon>Rhabditida</taxon>
        <taxon>Rhabditina</taxon>
        <taxon>Rhabditomorpha</taxon>
        <taxon>Strongyloidea</taxon>
        <taxon>Strongylidae</taxon>
        <taxon>Cylicostephanus</taxon>
    </lineage>
</organism>
<sequence>MYGQDTGASVAGEDYPDEQGWPRGFIPIAIHTVDDDTDYVSCFRDDAQVEIGNPDAVCPRQDQLWAMAK</sequence>
<proteinExistence type="predicted"/>
<accession>A0A3P6TDC0</accession>
<dbReference type="EMBL" id="UYRV01026163">
    <property type="protein sequence ID" value="VDK78805.1"/>
    <property type="molecule type" value="Genomic_DNA"/>
</dbReference>
<name>A0A3P6TDC0_CYLGO</name>